<dbReference type="Pfam" id="PF04542">
    <property type="entry name" value="Sigma70_r2"/>
    <property type="match status" value="1"/>
</dbReference>
<dbReference type="GO" id="GO:0003677">
    <property type="term" value="F:DNA binding"/>
    <property type="evidence" value="ECO:0007669"/>
    <property type="project" value="UniProtKB-KW"/>
</dbReference>
<keyword evidence="1" id="KW-0805">Transcription regulation</keyword>
<evidence type="ECO:0000256" key="1">
    <source>
        <dbReference type="ARBA" id="ARBA00023015"/>
    </source>
</evidence>
<dbReference type="PANTHER" id="PTHR43133">
    <property type="entry name" value="RNA POLYMERASE ECF-TYPE SIGMA FACTO"/>
    <property type="match status" value="1"/>
</dbReference>
<gene>
    <name evidence="6" type="ORF">ENU54_00100</name>
</gene>
<dbReference type="GO" id="GO:0016987">
    <property type="term" value="F:sigma factor activity"/>
    <property type="evidence" value="ECO:0007669"/>
    <property type="project" value="UniProtKB-KW"/>
</dbReference>
<keyword evidence="4" id="KW-0804">Transcription</keyword>
<dbReference type="SUPFAM" id="SSF88946">
    <property type="entry name" value="Sigma2 domain of RNA polymerase sigma factors"/>
    <property type="match status" value="1"/>
</dbReference>
<reference evidence="6" key="1">
    <citation type="journal article" date="2020" name="mSystems">
        <title>Genome- and Community-Level Interaction Insights into Carbon Utilization and Element Cycling Functions of Hydrothermarchaeota in Hydrothermal Sediment.</title>
        <authorList>
            <person name="Zhou Z."/>
            <person name="Liu Y."/>
            <person name="Xu W."/>
            <person name="Pan J."/>
            <person name="Luo Z.H."/>
            <person name="Li M."/>
        </authorList>
    </citation>
    <scope>NUCLEOTIDE SEQUENCE [LARGE SCALE GENOMIC DNA]</scope>
    <source>
        <strain evidence="6">SpSt-679</strain>
    </source>
</reference>
<sequence>MMGNTEDAELLRQVILGNEEALLALYRRHASYVHALARRILRDKDEAKNVVQETFLRIWNKAEYFDPELETPRTGREWPRWS</sequence>
<dbReference type="InterPro" id="IPR013325">
    <property type="entry name" value="RNA_pol_sigma_r2"/>
</dbReference>
<dbReference type="InterPro" id="IPR039425">
    <property type="entry name" value="RNA_pol_sigma-70-like"/>
</dbReference>
<evidence type="ECO:0000313" key="6">
    <source>
        <dbReference type="EMBL" id="HGL49019.1"/>
    </source>
</evidence>
<feature type="domain" description="RNA polymerase sigma-70 region 2" evidence="5">
    <location>
        <begin position="25"/>
        <end position="73"/>
    </location>
</feature>
<dbReference type="PANTHER" id="PTHR43133:SF8">
    <property type="entry name" value="RNA POLYMERASE SIGMA FACTOR HI_1459-RELATED"/>
    <property type="match status" value="1"/>
</dbReference>
<comment type="caution">
    <text evidence="6">The sequence shown here is derived from an EMBL/GenBank/DDBJ whole genome shotgun (WGS) entry which is preliminary data.</text>
</comment>
<dbReference type="EMBL" id="DTCX01000005">
    <property type="protein sequence ID" value="HGL49019.1"/>
    <property type="molecule type" value="Genomic_DNA"/>
</dbReference>
<evidence type="ECO:0000256" key="3">
    <source>
        <dbReference type="ARBA" id="ARBA00023125"/>
    </source>
</evidence>
<accession>A0A7V4E5A6</accession>
<name>A0A7V4E5A6_9DEIN</name>
<dbReference type="Gene3D" id="1.10.1740.10">
    <property type="match status" value="1"/>
</dbReference>
<dbReference type="AlphaFoldDB" id="A0A7V4E5A6"/>
<evidence type="ECO:0000256" key="4">
    <source>
        <dbReference type="ARBA" id="ARBA00023163"/>
    </source>
</evidence>
<evidence type="ECO:0000256" key="2">
    <source>
        <dbReference type="ARBA" id="ARBA00023082"/>
    </source>
</evidence>
<protein>
    <recommendedName>
        <fullName evidence="5">RNA polymerase sigma-70 region 2 domain-containing protein</fullName>
    </recommendedName>
</protein>
<dbReference type="InterPro" id="IPR007627">
    <property type="entry name" value="RNA_pol_sigma70_r2"/>
</dbReference>
<evidence type="ECO:0000259" key="5">
    <source>
        <dbReference type="Pfam" id="PF04542"/>
    </source>
</evidence>
<keyword evidence="2" id="KW-0731">Sigma factor</keyword>
<organism evidence="6">
    <name type="scientific">Thermus tengchongensis</name>
    <dbReference type="NCBI Taxonomy" id="1214928"/>
    <lineage>
        <taxon>Bacteria</taxon>
        <taxon>Thermotogati</taxon>
        <taxon>Deinococcota</taxon>
        <taxon>Deinococci</taxon>
        <taxon>Thermales</taxon>
        <taxon>Thermaceae</taxon>
        <taxon>Thermus</taxon>
    </lineage>
</organism>
<proteinExistence type="predicted"/>
<keyword evidence="3" id="KW-0238">DNA-binding</keyword>
<dbReference type="GO" id="GO:0006352">
    <property type="term" value="P:DNA-templated transcription initiation"/>
    <property type="evidence" value="ECO:0007669"/>
    <property type="project" value="InterPro"/>
</dbReference>